<dbReference type="Proteomes" id="UP000886653">
    <property type="component" value="Unassembled WGS sequence"/>
</dbReference>
<evidence type="ECO:0000313" key="2">
    <source>
        <dbReference type="Proteomes" id="UP000886653"/>
    </source>
</evidence>
<proteinExistence type="predicted"/>
<accession>A0A9P6N6C0</accession>
<sequence length="155" mass="17156">MWTGTRELQDIVLAEIMQMLISPCVKAICALHEPNQTIIPESAERVIMGWILHRGAGFHWRHLMPGYTGAEGAPATKELLAWVKELLRTGRSNLRTILLTGILPENGVLPNTSLLTLFNLNALVSSTFPKLSPAGYTQYPHAYLPTGPSHLHQPK</sequence>
<evidence type="ECO:0000313" key="1">
    <source>
        <dbReference type="EMBL" id="KAG0139888.1"/>
    </source>
</evidence>
<name>A0A9P6N6C0_9BASI</name>
<dbReference type="EMBL" id="MU167507">
    <property type="protein sequence ID" value="KAG0139888.1"/>
    <property type="molecule type" value="Genomic_DNA"/>
</dbReference>
<gene>
    <name evidence="1" type="ORF">CROQUDRAFT_100901</name>
</gene>
<keyword evidence="2" id="KW-1185">Reference proteome</keyword>
<dbReference type="AlphaFoldDB" id="A0A9P6N6C0"/>
<comment type="caution">
    <text evidence="1">The sequence shown here is derived from an EMBL/GenBank/DDBJ whole genome shotgun (WGS) entry which is preliminary data.</text>
</comment>
<organism evidence="1 2">
    <name type="scientific">Cronartium quercuum f. sp. fusiforme G11</name>
    <dbReference type="NCBI Taxonomy" id="708437"/>
    <lineage>
        <taxon>Eukaryota</taxon>
        <taxon>Fungi</taxon>
        <taxon>Dikarya</taxon>
        <taxon>Basidiomycota</taxon>
        <taxon>Pucciniomycotina</taxon>
        <taxon>Pucciniomycetes</taxon>
        <taxon>Pucciniales</taxon>
        <taxon>Coleosporiaceae</taxon>
        <taxon>Cronartium</taxon>
    </lineage>
</organism>
<reference evidence="1" key="1">
    <citation type="submission" date="2013-11" db="EMBL/GenBank/DDBJ databases">
        <title>Genome sequence of the fusiform rust pathogen reveals effectors for host alternation and coevolution with pine.</title>
        <authorList>
            <consortium name="DOE Joint Genome Institute"/>
            <person name="Smith K."/>
            <person name="Pendleton A."/>
            <person name="Kubisiak T."/>
            <person name="Anderson C."/>
            <person name="Salamov A."/>
            <person name="Aerts A."/>
            <person name="Riley R."/>
            <person name="Clum A."/>
            <person name="Lindquist E."/>
            <person name="Ence D."/>
            <person name="Campbell M."/>
            <person name="Kronenberg Z."/>
            <person name="Feau N."/>
            <person name="Dhillon B."/>
            <person name="Hamelin R."/>
            <person name="Burleigh J."/>
            <person name="Smith J."/>
            <person name="Yandell M."/>
            <person name="Nelson C."/>
            <person name="Grigoriev I."/>
            <person name="Davis J."/>
        </authorList>
    </citation>
    <scope>NUCLEOTIDE SEQUENCE</scope>
    <source>
        <strain evidence="1">G11</strain>
    </source>
</reference>
<protein>
    <submittedName>
        <fullName evidence="1">Uncharacterized protein</fullName>
    </submittedName>
</protein>